<evidence type="ECO:0008006" key="2">
    <source>
        <dbReference type="Google" id="ProtNLM"/>
    </source>
</evidence>
<dbReference type="SUPFAM" id="SSF51735">
    <property type="entry name" value="NAD(P)-binding Rossmann-fold domains"/>
    <property type="match status" value="1"/>
</dbReference>
<dbReference type="InterPro" id="IPR036291">
    <property type="entry name" value="NAD(P)-bd_dom_sf"/>
</dbReference>
<dbReference type="PRINTS" id="PR00080">
    <property type="entry name" value="SDRFAMILY"/>
</dbReference>
<dbReference type="PROSITE" id="PS00061">
    <property type="entry name" value="ADH_SHORT"/>
    <property type="match status" value="1"/>
</dbReference>
<name>A0A3B0VUI6_9ZZZZ</name>
<dbReference type="NCBIfam" id="NF005559">
    <property type="entry name" value="PRK07231.1"/>
    <property type="match status" value="1"/>
</dbReference>
<gene>
    <name evidence="1" type="ORF">MNBD_CHLOROFLEXI01-3272</name>
</gene>
<dbReference type="PANTHER" id="PTHR42820">
    <property type="entry name" value="SHORT-CHAIN DEHYDROGENASE REDUCTASE"/>
    <property type="match status" value="1"/>
</dbReference>
<dbReference type="FunFam" id="3.40.50.720:FF:000084">
    <property type="entry name" value="Short-chain dehydrogenase reductase"/>
    <property type="match status" value="1"/>
</dbReference>
<dbReference type="AlphaFoldDB" id="A0A3B0VUI6"/>
<dbReference type="PRINTS" id="PR00081">
    <property type="entry name" value="GDHRDH"/>
</dbReference>
<dbReference type="NCBIfam" id="NF004818">
    <property type="entry name" value="PRK06172.1"/>
    <property type="match status" value="1"/>
</dbReference>
<protein>
    <recommendedName>
        <fullName evidence="2">Short chain dehydrogenase</fullName>
    </recommendedName>
</protein>
<dbReference type="CDD" id="cd05233">
    <property type="entry name" value="SDR_c"/>
    <property type="match status" value="1"/>
</dbReference>
<reference evidence="1" key="1">
    <citation type="submission" date="2018-06" db="EMBL/GenBank/DDBJ databases">
        <authorList>
            <person name="Zhirakovskaya E."/>
        </authorList>
    </citation>
    <scope>NUCLEOTIDE SEQUENCE</scope>
</reference>
<dbReference type="InterPro" id="IPR002347">
    <property type="entry name" value="SDR_fam"/>
</dbReference>
<dbReference type="Gene3D" id="3.40.50.720">
    <property type="entry name" value="NAD(P)-binding Rossmann-like Domain"/>
    <property type="match status" value="1"/>
</dbReference>
<dbReference type="PANTHER" id="PTHR42820:SF1">
    <property type="entry name" value="SHORT-CHAIN DEHYDROGENASE_REDUCTASE FAMILY PROTEIN"/>
    <property type="match status" value="1"/>
</dbReference>
<dbReference type="Pfam" id="PF13561">
    <property type="entry name" value="adh_short_C2"/>
    <property type="match status" value="1"/>
</dbReference>
<accession>A0A3B0VUI6</accession>
<evidence type="ECO:0000313" key="1">
    <source>
        <dbReference type="EMBL" id="VAW40519.1"/>
    </source>
</evidence>
<organism evidence="1">
    <name type="scientific">hydrothermal vent metagenome</name>
    <dbReference type="NCBI Taxonomy" id="652676"/>
    <lineage>
        <taxon>unclassified sequences</taxon>
        <taxon>metagenomes</taxon>
        <taxon>ecological metagenomes</taxon>
    </lineage>
</organism>
<sequence>MQEQLAGKMALITGGGSGIGRETAVLFAKHGAKIAVVDLNSVGGQETVQMIADQGGDAFFIQADVSKTADVEQMMGEVVARYGRLDIAFNNAGIEGAPVRSAEVSEADFDQIMAVNVKGVWLCMKVELQQMLMQGSGVIVNTASVAGLIGAHSMSVYAASKHAIVGLTRTAAVEYAKKGIRVNAVCPAVIRTAMVERAIEQLPKLEQGIIMNNPSHRLGETHEVAEAVLWLASDASSFTNGATLTVDGGLTAQ</sequence>
<dbReference type="InterPro" id="IPR020904">
    <property type="entry name" value="Sc_DH/Rdtase_CS"/>
</dbReference>
<proteinExistence type="predicted"/>
<dbReference type="EMBL" id="UOEU01000801">
    <property type="protein sequence ID" value="VAW40519.1"/>
    <property type="molecule type" value="Genomic_DNA"/>
</dbReference>